<dbReference type="PANTHER" id="PTHR30288">
    <property type="entry name" value="FLAGELLAR CAP/ASSEMBLY PROTEIN FLID"/>
    <property type="match status" value="1"/>
</dbReference>
<comment type="similarity">
    <text evidence="1 5">Belongs to the FliD family.</text>
</comment>
<reference evidence="8 9" key="1">
    <citation type="submission" date="2019-07" db="EMBL/GenBank/DDBJ databases">
        <title>Genome sequencing of 100 strains of the haloalkaliphilic chemolithoautotrophic sulfur-oxidizing bacterium Thioalkalivibrio.</title>
        <authorList>
            <person name="Muyzer G."/>
        </authorList>
    </citation>
    <scope>NUCLEOTIDE SEQUENCE [LARGE SCALE GENOMIC DNA]</scope>
    <source>
        <strain evidence="8 9">ASO4-4</strain>
    </source>
</reference>
<keyword evidence="3" id="KW-0175">Coiled coil</keyword>
<keyword evidence="8" id="KW-0966">Cell projection</keyword>
<evidence type="ECO:0000256" key="3">
    <source>
        <dbReference type="ARBA" id="ARBA00023054"/>
    </source>
</evidence>
<dbReference type="GO" id="GO:0009424">
    <property type="term" value="C:bacterial-type flagellum hook"/>
    <property type="evidence" value="ECO:0007669"/>
    <property type="project" value="UniProtKB-UniRule"/>
</dbReference>
<name>A0A562RTJ6_9BACT</name>
<dbReference type="GO" id="GO:0009421">
    <property type="term" value="C:bacterial-type flagellum filament cap"/>
    <property type="evidence" value="ECO:0007669"/>
    <property type="project" value="InterPro"/>
</dbReference>
<dbReference type="InterPro" id="IPR040026">
    <property type="entry name" value="FliD"/>
</dbReference>
<dbReference type="EMBL" id="VLLC01000010">
    <property type="protein sequence ID" value="TWI72378.1"/>
    <property type="molecule type" value="Genomic_DNA"/>
</dbReference>
<dbReference type="Pfam" id="PF07196">
    <property type="entry name" value="Flagellin_IN"/>
    <property type="match status" value="1"/>
</dbReference>
<comment type="subcellular location">
    <subcellularLocation>
        <location evidence="5">Secreted</location>
    </subcellularLocation>
    <subcellularLocation>
        <location evidence="5">Bacterial flagellum</location>
    </subcellularLocation>
</comment>
<protein>
    <recommendedName>
        <fullName evidence="5">Flagellar hook-associated protein 2</fullName>
        <shortName evidence="5">HAP2</shortName>
    </recommendedName>
    <alternativeName>
        <fullName evidence="5">Flagellar cap protein</fullName>
    </alternativeName>
</protein>
<comment type="subunit">
    <text evidence="2 5">Homopentamer.</text>
</comment>
<evidence type="ECO:0000313" key="9">
    <source>
        <dbReference type="Proteomes" id="UP000318307"/>
    </source>
</evidence>
<evidence type="ECO:0000256" key="5">
    <source>
        <dbReference type="RuleBase" id="RU362066"/>
    </source>
</evidence>
<organism evidence="8 9">
    <name type="scientific">Desulfobotulus alkaliphilus</name>
    <dbReference type="NCBI Taxonomy" id="622671"/>
    <lineage>
        <taxon>Bacteria</taxon>
        <taxon>Pseudomonadati</taxon>
        <taxon>Thermodesulfobacteriota</taxon>
        <taxon>Desulfobacteria</taxon>
        <taxon>Desulfobacterales</taxon>
        <taxon>Desulfobacteraceae</taxon>
        <taxon>Desulfobotulus</taxon>
    </lineage>
</organism>
<keyword evidence="4 5" id="KW-0975">Bacterial flagellum</keyword>
<evidence type="ECO:0000313" key="8">
    <source>
        <dbReference type="EMBL" id="TWI72378.1"/>
    </source>
</evidence>
<dbReference type="Proteomes" id="UP000318307">
    <property type="component" value="Unassembled WGS sequence"/>
</dbReference>
<feature type="domain" description="Flagellar hook-associated protein 2 N-terminal" evidence="6">
    <location>
        <begin position="13"/>
        <end position="110"/>
    </location>
</feature>
<keyword evidence="8" id="KW-0969">Cilium</keyword>
<dbReference type="InterPro" id="IPR010810">
    <property type="entry name" value="Flagellin_hook_IN_motif"/>
</dbReference>
<evidence type="ECO:0000256" key="2">
    <source>
        <dbReference type="ARBA" id="ARBA00011255"/>
    </source>
</evidence>
<dbReference type="OrthoDB" id="1530at2"/>
<evidence type="ECO:0000259" key="6">
    <source>
        <dbReference type="Pfam" id="PF02465"/>
    </source>
</evidence>
<evidence type="ECO:0000256" key="4">
    <source>
        <dbReference type="ARBA" id="ARBA00023143"/>
    </source>
</evidence>
<dbReference type="InterPro" id="IPR010809">
    <property type="entry name" value="FliD_C"/>
</dbReference>
<dbReference type="GO" id="GO:0005576">
    <property type="term" value="C:extracellular region"/>
    <property type="evidence" value="ECO:0007669"/>
    <property type="project" value="UniProtKB-SubCell"/>
</dbReference>
<dbReference type="PANTHER" id="PTHR30288:SF0">
    <property type="entry name" value="FLAGELLAR HOOK-ASSOCIATED PROTEIN 2"/>
    <property type="match status" value="1"/>
</dbReference>
<feature type="domain" description="Flagellar hook-associated protein 2 C-terminal" evidence="7">
    <location>
        <begin position="329"/>
        <end position="553"/>
    </location>
</feature>
<gene>
    <name evidence="8" type="ORF">LZ24_01520</name>
</gene>
<dbReference type="AlphaFoldDB" id="A0A562RTJ6"/>
<dbReference type="InterPro" id="IPR003481">
    <property type="entry name" value="FliD_N"/>
</dbReference>
<proteinExistence type="inferred from homology"/>
<keyword evidence="9" id="KW-1185">Reference proteome</keyword>
<comment type="function">
    <text evidence="5">Required for morphogenesis and for the elongation of the flagellar filament by facilitating polymerization of the flagellin monomers at the tip of growing filament. Forms a capping structure, which prevents flagellin subunits (transported through the central channel of the flagellum) from leaking out without polymerization at the distal end.</text>
</comment>
<evidence type="ECO:0000259" key="7">
    <source>
        <dbReference type="Pfam" id="PF07195"/>
    </source>
</evidence>
<accession>A0A562RTJ6</accession>
<dbReference type="GO" id="GO:0071973">
    <property type="term" value="P:bacterial-type flagellum-dependent cell motility"/>
    <property type="evidence" value="ECO:0007669"/>
    <property type="project" value="TreeGrafter"/>
</dbReference>
<dbReference type="Pfam" id="PF07195">
    <property type="entry name" value="FliD_C"/>
    <property type="match status" value="1"/>
</dbReference>
<keyword evidence="8" id="KW-0282">Flagellum</keyword>
<dbReference type="Pfam" id="PF02465">
    <property type="entry name" value="FliD_N"/>
    <property type="match status" value="1"/>
</dbReference>
<evidence type="ECO:0000256" key="1">
    <source>
        <dbReference type="ARBA" id="ARBA00009764"/>
    </source>
</evidence>
<sequence>MSLGTISSIGMGSNLNLGNMLDDLKEIDKKPIKRQEENRTKLQAQARTIDSLNAQLMGVRSAAFSLSLGSSYLGRSVSSGTPDVVTARAQTSSGIATGNHNIEVNRLARRSAWQSQGFESASSTAYPALSTGFSSPSDTALQESVSFTIGFGEDTPINISLNAGASLKDVADAINSAEDNKNANGKPLIRASIAQEEHGTYIRLHAAEPDETQNQQILLTEGTPDAIKSFVQPDLTFRYKVGLENDPVYVSLQPGSTYQQMVDTINSKGEAYGMQAAIIYEGNTENPYRMTLTSTDTGEANRIQIEGLMNANGEHLLEEMQGKDGESLNASLTVNGISYQRNRNEDISDVIPGLSLDLTGEGRSAVSIRPDHEDLKDDILNFINGIIEFSDTVRRHTTREPEEEDQGLLNDVGSVRNINQQLISMLSQTSDDSGDTISSLFDMGLSIDRTGKISFDEAKLDKVLSEDPDGVKKFFLGNTEDEDAKGFAAKTSERLTQMTSDTGVFTLEKNSMEDRIKRLDTSIENSKARLDRKYEIMALQFIELDRAINALNNQADFMTSMFDSFNNAASNKKK</sequence>
<comment type="caution">
    <text evidence="8">The sequence shown here is derived from an EMBL/GenBank/DDBJ whole genome shotgun (WGS) entry which is preliminary data.</text>
</comment>
<keyword evidence="5" id="KW-0964">Secreted</keyword>
<dbReference type="GO" id="GO:0007155">
    <property type="term" value="P:cell adhesion"/>
    <property type="evidence" value="ECO:0007669"/>
    <property type="project" value="InterPro"/>
</dbReference>